<dbReference type="RefSeq" id="WP_272011260.1">
    <property type="nucleotide sequence ID" value="NZ_JAQNDN010000028.1"/>
</dbReference>
<name>A0ABT5BNJ3_9BACT</name>
<evidence type="ECO:0008006" key="3">
    <source>
        <dbReference type="Google" id="ProtNLM"/>
    </source>
</evidence>
<dbReference type="Proteomes" id="UP001217838">
    <property type="component" value="Unassembled WGS sequence"/>
</dbReference>
<organism evidence="1 2">
    <name type="scientific">Nannocystis radixulma</name>
    <dbReference type="NCBI Taxonomy" id="2995305"/>
    <lineage>
        <taxon>Bacteria</taxon>
        <taxon>Pseudomonadati</taxon>
        <taxon>Myxococcota</taxon>
        <taxon>Polyangia</taxon>
        <taxon>Nannocystales</taxon>
        <taxon>Nannocystaceae</taxon>
        <taxon>Nannocystis</taxon>
    </lineage>
</organism>
<accession>A0ABT5BNJ3</accession>
<dbReference type="EMBL" id="JAQNDN010000028">
    <property type="protein sequence ID" value="MDC0675750.1"/>
    <property type="molecule type" value="Genomic_DNA"/>
</dbReference>
<keyword evidence="2" id="KW-1185">Reference proteome</keyword>
<evidence type="ECO:0000313" key="1">
    <source>
        <dbReference type="EMBL" id="MDC0675750.1"/>
    </source>
</evidence>
<reference evidence="1 2" key="1">
    <citation type="submission" date="2022-11" db="EMBL/GenBank/DDBJ databases">
        <title>Minimal conservation of predation-associated metabolite biosynthetic gene clusters underscores biosynthetic potential of Myxococcota including descriptions for ten novel species: Archangium lansinium sp. nov., Myxococcus landrumus sp. nov., Nannocystis bai.</title>
        <authorList>
            <person name="Ahearne A."/>
            <person name="Stevens C."/>
            <person name="Dowd S."/>
        </authorList>
    </citation>
    <scope>NUCLEOTIDE SEQUENCE [LARGE SCALE GENOMIC DNA]</scope>
    <source>
        <strain evidence="1 2">NCELM</strain>
    </source>
</reference>
<proteinExistence type="predicted"/>
<comment type="caution">
    <text evidence="1">The sequence shown here is derived from an EMBL/GenBank/DDBJ whole genome shotgun (WGS) entry which is preliminary data.</text>
</comment>
<evidence type="ECO:0000313" key="2">
    <source>
        <dbReference type="Proteomes" id="UP001217838"/>
    </source>
</evidence>
<protein>
    <recommendedName>
        <fullName evidence="3">Pyocin immunity protein</fullName>
    </recommendedName>
</protein>
<gene>
    <name evidence="1" type="ORF">POL58_48930</name>
</gene>
<sequence>MIKFSIRALVVEGQLGGVRPGDTPDSVRDRLGPPSDLMPGIGGTEIWRYGNFELFIDGDLVYTLYHDWLIDLEADGEREIDPWILGTAEAPSYDAVVQRLTAEQVPFIPGRDRQNRRMLEIPTGARLLFEIDEDTGVESWTVIQVVHPDFASGFTPDESTD</sequence>